<evidence type="ECO:0000256" key="1">
    <source>
        <dbReference type="ARBA" id="ARBA00022723"/>
    </source>
</evidence>
<dbReference type="Pfam" id="PF04500">
    <property type="entry name" value="FLYWCH"/>
    <property type="match status" value="1"/>
</dbReference>
<name>A0A9P0MFH5_ACAOB</name>
<keyword evidence="3" id="KW-0862">Zinc</keyword>
<reference evidence="5" key="1">
    <citation type="submission" date="2022-03" db="EMBL/GenBank/DDBJ databases">
        <authorList>
            <person name="Sayadi A."/>
        </authorList>
    </citation>
    <scope>NUCLEOTIDE SEQUENCE</scope>
</reference>
<dbReference type="EMBL" id="CAKOFQ010008296">
    <property type="protein sequence ID" value="CAH2013236.1"/>
    <property type="molecule type" value="Genomic_DNA"/>
</dbReference>
<sequence>MFNNYEYNVEQTTRHRLMWCCTQKYKTKCRARVATFKNRFYLTIAVHNHGPTVKKRATYVGQIMEYGGDPGSKKAIEVSIEDSE</sequence>
<accession>A0A9P0MFH5</accession>
<dbReference type="AlphaFoldDB" id="A0A9P0MFH5"/>
<keyword evidence="6" id="KW-1185">Reference proteome</keyword>
<evidence type="ECO:0000313" key="5">
    <source>
        <dbReference type="EMBL" id="CAH2013236.1"/>
    </source>
</evidence>
<keyword evidence="2" id="KW-0863">Zinc-finger</keyword>
<comment type="caution">
    <text evidence="5">The sequence shown here is derived from an EMBL/GenBank/DDBJ whole genome shotgun (WGS) entry which is preliminary data.</text>
</comment>
<gene>
    <name evidence="5" type="ORF">ACAOBT_LOCUS33338</name>
</gene>
<evidence type="ECO:0000259" key="4">
    <source>
        <dbReference type="Pfam" id="PF04500"/>
    </source>
</evidence>
<evidence type="ECO:0000256" key="2">
    <source>
        <dbReference type="ARBA" id="ARBA00022771"/>
    </source>
</evidence>
<organism evidence="5 6">
    <name type="scientific">Acanthoscelides obtectus</name>
    <name type="common">Bean weevil</name>
    <name type="synonym">Bruchus obtectus</name>
    <dbReference type="NCBI Taxonomy" id="200917"/>
    <lineage>
        <taxon>Eukaryota</taxon>
        <taxon>Metazoa</taxon>
        <taxon>Ecdysozoa</taxon>
        <taxon>Arthropoda</taxon>
        <taxon>Hexapoda</taxon>
        <taxon>Insecta</taxon>
        <taxon>Pterygota</taxon>
        <taxon>Neoptera</taxon>
        <taxon>Endopterygota</taxon>
        <taxon>Coleoptera</taxon>
        <taxon>Polyphaga</taxon>
        <taxon>Cucujiformia</taxon>
        <taxon>Chrysomeloidea</taxon>
        <taxon>Chrysomelidae</taxon>
        <taxon>Bruchinae</taxon>
        <taxon>Bruchini</taxon>
        <taxon>Acanthoscelides</taxon>
    </lineage>
</organism>
<evidence type="ECO:0000313" key="6">
    <source>
        <dbReference type="Proteomes" id="UP001152888"/>
    </source>
</evidence>
<dbReference type="Gene3D" id="2.20.25.240">
    <property type="match status" value="1"/>
</dbReference>
<dbReference type="OrthoDB" id="7962512at2759"/>
<feature type="domain" description="FLYWCH-type" evidence="4">
    <location>
        <begin position="1"/>
        <end position="49"/>
    </location>
</feature>
<dbReference type="Proteomes" id="UP001152888">
    <property type="component" value="Unassembled WGS sequence"/>
</dbReference>
<dbReference type="GO" id="GO:0008270">
    <property type="term" value="F:zinc ion binding"/>
    <property type="evidence" value="ECO:0007669"/>
    <property type="project" value="UniProtKB-KW"/>
</dbReference>
<evidence type="ECO:0000256" key="3">
    <source>
        <dbReference type="ARBA" id="ARBA00022833"/>
    </source>
</evidence>
<keyword evidence="1" id="KW-0479">Metal-binding</keyword>
<dbReference type="InterPro" id="IPR007588">
    <property type="entry name" value="Znf_FLYWCH"/>
</dbReference>
<protein>
    <recommendedName>
        <fullName evidence="4">FLYWCH-type domain-containing protein</fullName>
    </recommendedName>
</protein>
<proteinExistence type="predicted"/>